<evidence type="ECO:0000256" key="5">
    <source>
        <dbReference type="ARBA" id="ARBA00023180"/>
    </source>
</evidence>
<dbReference type="Pfam" id="PF00232">
    <property type="entry name" value="Glyco_hydro_1"/>
    <property type="match status" value="4"/>
</dbReference>
<evidence type="ECO:0000313" key="8">
    <source>
        <dbReference type="Proteomes" id="UP000026960"/>
    </source>
</evidence>
<name>A0A0D3FXW9_9ORYZ</name>
<dbReference type="GO" id="GO:0033907">
    <property type="term" value="F:beta-D-fucosidase activity"/>
    <property type="evidence" value="ECO:0007669"/>
    <property type="project" value="UniProtKB-ARBA"/>
</dbReference>
<evidence type="ECO:0000256" key="2">
    <source>
        <dbReference type="ARBA" id="ARBA00022729"/>
    </source>
</evidence>
<dbReference type="GO" id="GO:0004565">
    <property type="term" value="F:beta-galactosidase activity"/>
    <property type="evidence" value="ECO:0007669"/>
    <property type="project" value="UniProtKB-ARBA"/>
</dbReference>
<dbReference type="GO" id="GO:0008422">
    <property type="term" value="F:beta-glucosidase activity"/>
    <property type="evidence" value="ECO:0007669"/>
    <property type="project" value="UniProtKB-ARBA"/>
</dbReference>
<dbReference type="PaxDb" id="65489-OBART04G18590.1"/>
<dbReference type="PROSITE" id="PS00653">
    <property type="entry name" value="GLYCOSYL_HYDROL_F1_2"/>
    <property type="match status" value="1"/>
</dbReference>
<dbReference type="STRING" id="65489.A0A0D3FXW9"/>
<feature type="region of interest" description="Disordered" evidence="6">
    <location>
        <begin position="1"/>
        <end position="20"/>
    </location>
</feature>
<accession>A0A0D3FXW9</accession>
<dbReference type="PANTHER" id="PTHR10353:SF159">
    <property type="entry name" value="BETA-GLUCOSIDASE 16"/>
    <property type="match status" value="1"/>
</dbReference>
<evidence type="ECO:0000256" key="4">
    <source>
        <dbReference type="ARBA" id="ARBA00023157"/>
    </source>
</evidence>
<keyword evidence="2" id="KW-0732">Signal</keyword>
<evidence type="ECO:0000256" key="3">
    <source>
        <dbReference type="ARBA" id="ARBA00022801"/>
    </source>
</evidence>
<dbReference type="SUPFAM" id="SSF51445">
    <property type="entry name" value="(Trans)glycosidases"/>
    <property type="match status" value="3"/>
</dbReference>
<sequence>MHGSGTPMAGSAAPGGSDPGAYLEGNKSLSNWDVFTHLPGNIKDGSNGDIADDHYHRYEEDVELMNSLGVNAYRFSISWSRILPKGRFGGVNPAGIDFYNKLIDSLLLKGIQPFVTLTHYDIPQELEDRYGAWLNAEIQSDFGHFADVCFGAFGDRIKYWTTFNEPNVAVRHGYMLGTYPPSRCSPPFGHCARGGDSDAEPYVAAHNVILSHATAIEIYKRKYQSKQRGMIGMVLYSTWYEPLRDVPEDRLATERALAFETPWFLDPLVYGDYPPEMRQILGGRLPSFSPEDRRKLRYKLDFIGVNHYTTLYAWDCMFSACPQGQETQHALAAVTGESNGLPIGTPTAMPTFYVVPDGIEKMVKYFMRRYNNLPMFITENGYAQGGDSYTDAEDWIDDEDRIEYLEGYLTKLAKVISAESSESSARAKRVRERVVRAVVGGSVEMAVAAATRIAVVVVVLALAVLAPAARGLRRDDFPPGFLFGAATSAYQIEGAYLDDNKGLNNWDVFTHLQAGRISDGRNGDVADDHYHRCPRIIAGGRLGGVNSAGIAFYNRLINALLQKGIQPFVTLNHFDIPHELETRYGGWLGAAIREEFEYYSDVCFNAFGDRVRFWTTFNEPNLSTRHQYILGEFPPNHCSPPFGNCSSGDSRREPYAAAHNILLSHAAAVHNYKTNYQAKQGGSIGIVIAVKWYEPLTNSTEDVRAARRALAFEVDCYRQIVESGSFESVMLLMFLDPIFFGDYPREMREILSSNLPKFTPEEKKLLQNNKVDFIGINHYTAIYAKDCIYSPCTLDTYEGNALVYAIGRRNGKIIGKPTALHGYFVVPEAMEKVVMYVNDRYRNTTIYITENGYSQHSDTSMEDLINDVERVNYMHDYLKYLSSAIRKGANVGGYFAWSIVDNFEWVYGYTVKFGLYQVDFDTQERIPRMSAKWYRDFLTSSSLTDGLQIEGAYLDDNKGLNNWDVFTHTQGGRFGGVNSAGIAFYNRLIDALLQKGIQPFVTLNHFDIPQELEIRYGGWLGAGIREEFGYYSDVCFKAFGDRVRFWTTFNEPNLITKFQFMLGAYPPNRCSPPFGCCNSGDSRREPYTAAHNILLSHAAAVHNYKTNYQAKQGGSIGIVVAMKWYEPLTNSTEDVRAARRALAFEVDWFLDPIFFGEYPREMREILSSNLPKFTPEEKKLLQNKVDFIGINQYTAIYAKDCIYSPCALNTYEGNALVYTTGVRNGAKIGKPTAFSTYFVVPESIESAVMYVNGRYKDTTIYITENGYSQHSDTNMEDLINDVERVNYLQGYLKYLSSAVRKGANVGGYFMWSLIDNFEWVFGYTIKFGLYHVDFDTQERIPKMSAKWYRDFLTGSNTYTGKYIIYVKERVYDETVN</sequence>
<evidence type="ECO:0008006" key="9">
    <source>
        <dbReference type="Google" id="ProtNLM"/>
    </source>
</evidence>
<dbReference type="InterPro" id="IPR001360">
    <property type="entry name" value="Glyco_hydro_1"/>
</dbReference>
<keyword evidence="3" id="KW-0378">Hydrolase</keyword>
<dbReference type="FunFam" id="3.20.20.80:FF:000020">
    <property type="entry name" value="Beta-glucosidase 12"/>
    <property type="match status" value="3"/>
</dbReference>
<organism evidence="7">
    <name type="scientific">Oryza barthii</name>
    <dbReference type="NCBI Taxonomy" id="65489"/>
    <lineage>
        <taxon>Eukaryota</taxon>
        <taxon>Viridiplantae</taxon>
        <taxon>Streptophyta</taxon>
        <taxon>Embryophyta</taxon>
        <taxon>Tracheophyta</taxon>
        <taxon>Spermatophyta</taxon>
        <taxon>Magnoliopsida</taxon>
        <taxon>Liliopsida</taxon>
        <taxon>Poales</taxon>
        <taxon>Poaceae</taxon>
        <taxon>BOP clade</taxon>
        <taxon>Oryzoideae</taxon>
        <taxon>Oryzeae</taxon>
        <taxon>Oryzinae</taxon>
        <taxon>Oryza</taxon>
    </lineage>
</organism>
<dbReference type="GO" id="GO:0005975">
    <property type="term" value="P:carbohydrate metabolic process"/>
    <property type="evidence" value="ECO:0007669"/>
    <property type="project" value="InterPro"/>
</dbReference>
<evidence type="ECO:0000256" key="6">
    <source>
        <dbReference type="SAM" id="MobiDB-lite"/>
    </source>
</evidence>
<dbReference type="Proteomes" id="UP000026960">
    <property type="component" value="Chromosome 4"/>
</dbReference>
<reference evidence="7" key="1">
    <citation type="journal article" date="2009" name="Rice">
        <title>De Novo Next Generation Sequencing of Plant Genomes.</title>
        <authorList>
            <person name="Rounsley S."/>
            <person name="Marri P.R."/>
            <person name="Yu Y."/>
            <person name="He R."/>
            <person name="Sisneros N."/>
            <person name="Goicoechea J.L."/>
            <person name="Lee S.J."/>
            <person name="Angelova A."/>
            <person name="Kudrna D."/>
            <person name="Luo M."/>
            <person name="Affourtit J."/>
            <person name="Desany B."/>
            <person name="Knight J."/>
            <person name="Niazi F."/>
            <person name="Egholm M."/>
            <person name="Wing R.A."/>
        </authorList>
    </citation>
    <scope>NUCLEOTIDE SEQUENCE [LARGE SCALE GENOMIC DNA]</scope>
    <source>
        <strain evidence="7">cv. IRGC 105608</strain>
    </source>
</reference>
<dbReference type="InterPro" id="IPR017853">
    <property type="entry name" value="GH"/>
</dbReference>
<dbReference type="Gene3D" id="3.20.20.80">
    <property type="entry name" value="Glycosidases"/>
    <property type="match status" value="3"/>
</dbReference>
<dbReference type="EnsemblPlants" id="OBART04G18590.1">
    <property type="protein sequence ID" value="OBART04G18590.1"/>
    <property type="gene ID" value="OBART04G18590"/>
</dbReference>
<dbReference type="PANTHER" id="PTHR10353">
    <property type="entry name" value="GLYCOSYL HYDROLASE"/>
    <property type="match status" value="1"/>
</dbReference>
<evidence type="ECO:0000256" key="1">
    <source>
        <dbReference type="ARBA" id="ARBA00010838"/>
    </source>
</evidence>
<reference evidence="7" key="2">
    <citation type="submission" date="2015-03" db="UniProtKB">
        <authorList>
            <consortium name="EnsemblPlants"/>
        </authorList>
    </citation>
    <scope>IDENTIFICATION</scope>
</reference>
<keyword evidence="5" id="KW-0325">Glycoprotein</keyword>
<keyword evidence="8" id="KW-1185">Reference proteome</keyword>
<dbReference type="Gramene" id="OBART04G18590.1">
    <property type="protein sequence ID" value="OBART04G18590.1"/>
    <property type="gene ID" value="OBART04G18590"/>
</dbReference>
<dbReference type="PRINTS" id="PR00131">
    <property type="entry name" value="GLHYDRLASE1"/>
</dbReference>
<dbReference type="InterPro" id="IPR033132">
    <property type="entry name" value="GH_1_N_CS"/>
</dbReference>
<comment type="similarity">
    <text evidence="1">Belongs to the glycosyl hydrolase 1 family.</text>
</comment>
<keyword evidence="4" id="KW-1015">Disulfide bond</keyword>
<evidence type="ECO:0000313" key="7">
    <source>
        <dbReference type="EnsemblPlants" id="OBART04G18590.1"/>
    </source>
</evidence>
<dbReference type="eggNOG" id="KOG0626">
    <property type="taxonomic scope" value="Eukaryota"/>
</dbReference>
<protein>
    <recommendedName>
        <fullName evidence="9">Beta-glucosidase</fullName>
    </recommendedName>
</protein>
<proteinExistence type="inferred from homology"/>